<keyword evidence="5" id="KW-1185">Reference proteome</keyword>
<keyword evidence="1 2" id="KW-0482">Metalloprotease</keyword>
<keyword evidence="1 2" id="KW-0479">Metal-binding</keyword>
<keyword evidence="1 2" id="KW-0378">Hydrolase</keyword>
<feature type="binding site" evidence="1">
    <location>
        <position position="36"/>
    </location>
    <ligand>
        <name>Zn(2+)</name>
        <dbReference type="ChEBI" id="CHEBI:29105"/>
        <note>catalytic</note>
    </ligand>
</feature>
<organism evidence="4 5">
    <name type="scientific">Staurois parvus</name>
    <dbReference type="NCBI Taxonomy" id="386267"/>
    <lineage>
        <taxon>Eukaryota</taxon>
        <taxon>Metazoa</taxon>
        <taxon>Chordata</taxon>
        <taxon>Craniata</taxon>
        <taxon>Vertebrata</taxon>
        <taxon>Euteleostomi</taxon>
        <taxon>Amphibia</taxon>
        <taxon>Batrachia</taxon>
        <taxon>Anura</taxon>
        <taxon>Neobatrachia</taxon>
        <taxon>Ranoidea</taxon>
        <taxon>Ranidae</taxon>
        <taxon>Staurois</taxon>
    </lineage>
</organism>
<reference evidence="4" key="1">
    <citation type="submission" date="2023-05" db="EMBL/GenBank/DDBJ databases">
        <authorList>
            <person name="Stuckert A."/>
        </authorList>
    </citation>
    <scope>NUCLEOTIDE SEQUENCE</scope>
</reference>
<evidence type="ECO:0000313" key="4">
    <source>
        <dbReference type="EMBL" id="CAI9583137.1"/>
    </source>
</evidence>
<comment type="caution">
    <text evidence="4">The sequence shown here is derived from an EMBL/GenBank/DDBJ whole genome shotgun (WGS) entry which is preliminary data.</text>
</comment>
<comment type="cofactor">
    <cofactor evidence="1 2">
        <name>Zn(2+)</name>
        <dbReference type="ChEBI" id="CHEBI:29105"/>
    </cofactor>
    <text evidence="1 2">Binds 1 zinc ion per subunit.</text>
</comment>
<dbReference type="PROSITE" id="PS51864">
    <property type="entry name" value="ASTACIN"/>
    <property type="match status" value="1"/>
</dbReference>
<dbReference type="EMBL" id="CATNWA010015412">
    <property type="protein sequence ID" value="CAI9583137.1"/>
    <property type="molecule type" value="Genomic_DNA"/>
</dbReference>
<feature type="binding site" evidence="1">
    <location>
        <position position="42"/>
    </location>
    <ligand>
        <name>Zn(2+)</name>
        <dbReference type="ChEBI" id="CHEBI:29105"/>
        <note>catalytic</note>
    </ligand>
</feature>
<gene>
    <name evidence="4" type="ORF">SPARVUS_LOCUS9759302</name>
</gene>
<feature type="disulfide bond" evidence="1">
    <location>
        <begin position="2"/>
        <end position="24"/>
    </location>
</feature>
<dbReference type="InterPro" id="IPR001506">
    <property type="entry name" value="Peptidase_M12A"/>
</dbReference>
<dbReference type="Pfam" id="PF01400">
    <property type="entry name" value="Astacin"/>
    <property type="match status" value="1"/>
</dbReference>
<sequence>MCSCWSSVGKTRGRQTVRLEQTKCMRYGLIQHEIMHALGFFHEHNRFDRDSYVKINWQYISPEDEDQFQKDEGSTFSISYDYTSVMHYSSKTFVNTSKQVSIIPIPNTNVPIGQRTGLSSLDVKRINLLYNCSKFLLTCDHNVSYTLVALTPEEAAENRQVLPKYYRGHQSLKHTDN</sequence>
<dbReference type="PRINTS" id="PR00480">
    <property type="entry name" value="ASTACIN"/>
</dbReference>
<keyword evidence="1 2" id="KW-0862">Zinc</keyword>
<dbReference type="PANTHER" id="PTHR10127">
    <property type="entry name" value="DISCOIDIN, CUB, EGF, LAMININ , AND ZINC METALLOPROTEASE DOMAIN CONTAINING"/>
    <property type="match status" value="1"/>
</dbReference>
<dbReference type="SUPFAM" id="SSF55486">
    <property type="entry name" value="Metalloproteases ('zincins'), catalytic domain"/>
    <property type="match status" value="1"/>
</dbReference>
<protein>
    <recommendedName>
        <fullName evidence="2">Metalloendopeptidase</fullName>
        <ecNumber evidence="2">3.4.24.-</ecNumber>
    </recommendedName>
</protein>
<dbReference type="SMART" id="SM00235">
    <property type="entry name" value="ZnMc"/>
    <property type="match status" value="1"/>
</dbReference>
<evidence type="ECO:0000259" key="3">
    <source>
        <dbReference type="PROSITE" id="PS51864"/>
    </source>
</evidence>
<keyword evidence="1" id="KW-1015">Disulfide bond</keyword>
<dbReference type="PANTHER" id="PTHR10127:SF899">
    <property type="entry name" value="ASTACIN-LIKE METALLOENDOPEPTIDASE-RELATED"/>
    <property type="match status" value="1"/>
</dbReference>
<accession>A0ABN9EEH0</accession>
<feature type="binding site" evidence="1">
    <location>
        <position position="32"/>
    </location>
    <ligand>
        <name>Zn(2+)</name>
        <dbReference type="ChEBI" id="CHEBI:29105"/>
        <note>catalytic</note>
    </ligand>
</feature>
<name>A0ABN9EEH0_9NEOB</name>
<evidence type="ECO:0000313" key="5">
    <source>
        <dbReference type="Proteomes" id="UP001162483"/>
    </source>
</evidence>
<dbReference type="Gene3D" id="3.40.390.10">
    <property type="entry name" value="Collagenase (Catalytic Domain)"/>
    <property type="match status" value="1"/>
</dbReference>
<evidence type="ECO:0000256" key="1">
    <source>
        <dbReference type="PROSITE-ProRule" id="PRU01211"/>
    </source>
</evidence>
<dbReference type="InterPro" id="IPR006026">
    <property type="entry name" value="Peptidase_Metallo"/>
</dbReference>
<feature type="domain" description="Peptidase M12A" evidence="3">
    <location>
        <begin position="1"/>
        <end position="133"/>
    </location>
</feature>
<dbReference type="InterPro" id="IPR024079">
    <property type="entry name" value="MetalloPept_cat_dom_sf"/>
</dbReference>
<proteinExistence type="predicted"/>
<feature type="active site" evidence="1">
    <location>
        <position position="33"/>
    </location>
</feature>
<keyword evidence="1 2" id="KW-0645">Protease</keyword>
<dbReference type="EC" id="3.4.24.-" evidence="2"/>
<evidence type="ECO:0000256" key="2">
    <source>
        <dbReference type="RuleBase" id="RU361183"/>
    </source>
</evidence>
<dbReference type="Proteomes" id="UP001162483">
    <property type="component" value="Unassembled WGS sequence"/>
</dbReference>
<comment type="caution">
    <text evidence="1">Lacks conserved residue(s) required for the propagation of feature annotation.</text>
</comment>